<comment type="caution">
    <text evidence="2">The sequence shown here is derived from an EMBL/GenBank/DDBJ whole genome shotgun (WGS) entry which is preliminary data.</text>
</comment>
<accession>A0A836LEK5</accession>
<dbReference type="InterPro" id="IPR002035">
    <property type="entry name" value="VWF_A"/>
</dbReference>
<sequence>MDSSAAFCHFPTQERGILIANTYKPISLHAAEVQVRLSGYAAQVILSLEYVNETNKLVQTIAAYTIPSSYQLQCTLLKGPTREISTRSYEQLRPLRSAEGGGAMSCKPLEDTVVGNVATQSVPWGVNPGESILMKAVYYVPIPSTQRTGEIVFTLPASLIPTVQRPLDVQRTYIASFDACSRLRHLANKAGSLRFCVNAELFVPLRGTVELERGTGVVQEMTNVSAKAYVNYVGDSRFQLTYDDDLPLKAYTQMALRVHAPVAETSEPLRLHTITALLPSTSEPSDYTAEVADAVAVSIAPSLSSCPINAEIVFVVDVHSATLAVKAAESVMSAIKSLDGTASLVNVILCRDAHRGKTVSLFPNGSVHPSAVPHKSVLAFMREEGAQASSLVCPRGAATLSPCLPSVLHETAAGRGIAMKIPDGYVRNIIVLSDGGGQATEGHTVAMVCEVAKAGRACRVHSVALTATADRAVLEALAEAGGGRFASAVALGGCEDSVGAVQEALEVVLSAAAVPCLVDIYTHWDVTTDDVAAESSAAAAAAAPSPLRMATSVNGDTIACIPLGTQRLIYGLLSSATSQLAVRLFGRVGEMRLEYTASSSVQSSPQLDVATAAPDEEPDAVPMLMTAAVAARIAYLSHAPRAITEAETHEVIALSQRYMLPSPYTTLTDGNSSPGGAHKTGGVVHLPSIQEALQRKFDIRARRVELQAATALGASHSV</sequence>
<dbReference type="OrthoDB" id="273013at2759"/>
<dbReference type="Pfam" id="PF13768">
    <property type="entry name" value="VWA_3"/>
    <property type="match status" value="1"/>
</dbReference>
<dbReference type="GeneID" id="94292697"/>
<dbReference type="KEGG" id="phet:94292697"/>
<protein>
    <recommendedName>
        <fullName evidence="1">VWFA domain-containing protein</fullName>
    </recommendedName>
</protein>
<evidence type="ECO:0000313" key="3">
    <source>
        <dbReference type="Proteomes" id="UP000674318"/>
    </source>
</evidence>
<dbReference type="InterPro" id="IPR036465">
    <property type="entry name" value="vWFA_dom_sf"/>
</dbReference>
<gene>
    <name evidence="2" type="ORF">JKF63_06671</name>
</gene>
<reference evidence="2 3" key="1">
    <citation type="submission" date="2021-02" db="EMBL/GenBank/DDBJ databases">
        <title>Porcisia hertigi Genome sequencing and assembly.</title>
        <authorList>
            <person name="Almutairi H."/>
            <person name="Gatherer D."/>
        </authorList>
    </citation>
    <scope>NUCLEOTIDE SEQUENCE [LARGE SCALE GENOMIC DNA]</scope>
    <source>
        <strain evidence="2 3">C119</strain>
    </source>
</reference>
<dbReference type="PANTHER" id="PTHR45737">
    <property type="entry name" value="VON WILLEBRAND FACTOR A DOMAIN-CONTAINING PROTEIN 5A"/>
    <property type="match status" value="1"/>
</dbReference>
<dbReference type="Proteomes" id="UP000674318">
    <property type="component" value="Unassembled WGS sequence"/>
</dbReference>
<dbReference type="RefSeq" id="XP_067758513.1">
    <property type="nucleotide sequence ID" value="XM_067902620.1"/>
</dbReference>
<dbReference type="EMBL" id="JAFJZO010000014">
    <property type="protein sequence ID" value="KAG5509361.1"/>
    <property type="molecule type" value="Genomic_DNA"/>
</dbReference>
<name>A0A836LEK5_9TRYP</name>
<evidence type="ECO:0000313" key="2">
    <source>
        <dbReference type="EMBL" id="KAG5509361.1"/>
    </source>
</evidence>
<keyword evidence="3" id="KW-1185">Reference proteome</keyword>
<feature type="domain" description="VWFA" evidence="1">
    <location>
        <begin position="311"/>
        <end position="484"/>
    </location>
</feature>
<dbReference type="PANTHER" id="PTHR45737:SF6">
    <property type="entry name" value="VON WILLEBRAND FACTOR A DOMAIN-CONTAINING PROTEIN 5A"/>
    <property type="match status" value="1"/>
</dbReference>
<organism evidence="2 3">
    <name type="scientific">Porcisia hertigi</name>
    <dbReference type="NCBI Taxonomy" id="2761500"/>
    <lineage>
        <taxon>Eukaryota</taxon>
        <taxon>Discoba</taxon>
        <taxon>Euglenozoa</taxon>
        <taxon>Kinetoplastea</taxon>
        <taxon>Metakinetoplastina</taxon>
        <taxon>Trypanosomatida</taxon>
        <taxon>Trypanosomatidae</taxon>
        <taxon>Leishmaniinae</taxon>
        <taxon>Porcisia</taxon>
    </lineage>
</organism>
<dbReference type="AlphaFoldDB" id="A0A836LEK5"/>
<evidence type="ECO:0000259" key="1">
    <source>
        <dbReference type="Pfam" id="PF13768"/>
    </source>
</evidence>
<proteinExistence type="predicted"/>
<dbReference type="Gene3D" id="3.40.50.410">
    <property type="entry name" value="von Willebrand factor, type A domain"/>
    <property type="match status" value="1"/>
</dbReference>